<dbReference type="PANTHER" id="PTHR43243:SF1">
    <property type="entry name" value="CATIONIC AMINO ACID TRANSPORTER 1"/>
    <property type="match status" value="1"/>
</dbReference>
<dbReference type="Proteomes" id="UP001054252">
    <property type="component" value="Unassembled WGS sequence"/>
</dbReference>
<dbReference type="GO" id="GO:0005313">
    <property type="term" value="F:L-glutamate transmembrane transporter activity"/>
    <property type="evidence" value="ECO:0007669"/>
    <property type="project" value="TreeGrafter"/>
</dbReference>
<feature type="domain" description="Amino acid permease/ SLC12A" evidence="8">
    <location>
        <begin position="75"/>
        <end position="211"/>
    </location>
</feature>
<feature type="transmembrane region" description="Helical" evidence="6">
    <location>
        <begin position="123"/>
        <end position="145"/>
    </location>
</feature>
<comment type="similarity">
    <text evidence="2">Belongs to the amino acid-polyamine-organocation (APC) superfamily. Cationic amino acid transporter (CAT) (TC 2.A.3.3) family.</text>
</comment>
<evidence type="ECO:0000313" key="9">
    <source>
        <dbReference type="EMBL" id="GKV32079.1"/>
    </source>
</evidence>
<evidence type="ECO:0000256" key="5">
    <source>
        <dbReference type="ARBA" id="ARBA00023136"/>
    </source>
</evidence>
<evidence type="ECO:0000256" key="4">
    <source>
        <dbReference type="ARBA" id="ARBA00022989"/>
    </source>
</evidence>
<keyword evidence="7" id="KW-0732">Signal</keyword>
<feature type="chain" id="PRO_5043360725" description="Amino acid permease/ SLC12A domain-containing protein" evidence="7">
    <location>
        <begin position="25"/>
        <end position="268"/>
    </location>
</feature>
<keyword evidence="4 6" id="KW-1133">Transmembrane helix</keyword>
<keyword evidence="10" id="KW-1185">Reference proteome</keyword>
<feature type="transmembrane region" description="Helical" evidence="6">
    <location>
        <begin position="91"/>
        <end position="111"/>
    </location>
</feature>
<evidence type="ECO:0000256" key="1">
    <source>
        <dbReference type="ARBA" id="ARBA00004141"/>
    </source>
</evidence>
<sequence length="268" mass="30210">MRSHHVRFIFVSWLLLALISWSSARGLQRWGQEPVHEPVWSFAKCFDIIPHAPEGLLWKKIMFQASIYPTFTSCSTAYFHPKFFAHRMAKLVSSAVLFFAYLGFDSVSTMAEETKNPARDIPIGLVGSMTITTAAYCLLAITLCLMQPYQQIDKDAPFSAAFQAVGMNWAKYIVAAGALKGMTTILLVGAVGQARYLTHIARTHMANLFIAMEADGNQGTKWLNLICVFQNSSYPIFQNLNKKISTLNSRFKSIDTYRLLFSLFQPNR</sequence>
<evidence type="ECO:0000256" key="2">
    <source>
        <dbReference type="ARBA" id="ARBA00008572"/>
    </source>
</evidence>
<name>A0AAV5L556_9ROSI</name>
<evidence type="ECO:0000256" key="7">
    <source>
        <dbReference type="SAM" id="SignalP"/>
    </source>
</evidence>
<dbReference type="Gene3D" id="1.20.1740.10">
    <property type="entry name" value="Amino acid/polyamine transporter I"/>
    <property type="match status" value="1"/>
</dbReference>
<dbReference type="PANTHER" id="PTHR43243">
    <property type="entry name" value="INNER MEMBRANE TRANSPORTER YGJI-RELATED"/>
    <property type="match status" value="1"/>
</dbReference>
<keyword evidence="3 6" id="KW-0812">Transmembrane</keyword>
<dbReference type="GO" id="GO:0005886">
    <property type="term" value="C:plasma membrane"/>
    <property type="evidence" value="ECO:0007669"/>
    <property type="project" value="TreeGrafter"/>
</dbReference>
<gene>
    <name evidence="9" type="ORF">SLEP1_g40710</name>
</gene>
<comment type="subcellular location">
    <subcellularLocation>
        <location evidence="1">Membrane</location>
        <topology evidence="1">Multi-pass membrane protein</topology>
    </subcellularLocation>
</comment>
<proteinExistence type="inferred from homology"/>
<dbReference type="GO" id="GO:0015189">
    <property type="term" value="F:L-lysine transmembrane transporter activity"/>
    <property type="evidence" value="ECO:0007669"/>
    <property type="project" value="TreeGrafter"/>
</dbReference>
<dbReference type="InterPro" id="IPR004841">
    <property type="entry name" value="AA-permease/SLC12A_dom"/>
</dbReference>
<reference evidence="9 10" key="1">
    <citation type="journal article" date="2021" name="Commun. Biol.">
        <title>The genome of Shorea leprosula (Dipterocarpaceae) highlights the ecological relevance of drought in aseasonal tropical rainforests.</title>
        <authorList>
            <person name="Ng K.K.S."/>
            <person name="Kobayashi M.J."/>
            <person name="Fawcett J.A."/>
            <person name="Hatakeyama M."/>
            <person name="Paape T."/>
            <person name="Ng C.H."/>
            <person name="Ang C.C."/>
            <person name="Tnah L.H."/>
            <person name="Lee C.T."/>
            <person name="Nishiyama T."/>
            <person name="Sese J."/>
            <person name="O'Brien M.J."/>
            <person name="Copetti D."/>
            <person name="Mohd Noor M.I."/>
            <person name="Ong R.C."/>
            <person name="Putra M."/>
            <person name="Sireger I.Z."/>
            <person name="Indrioko S."/>
            <person name="Kosugi Y."/>
            <person name="Izuno A."/>
            <person name="Isagi Y."/>
            <person name="Lee S.L."/>
            <person name="Shimizu K.K."/>
        </authorList>
    </citation>
    <scope>NUCLEOTIDE SEQUENCE [LARGE SCALE GENOMIC DNA]</scope>
    <source>
        <strain evidence="9">214</strain>
    </source>
</reference>
<evidence type="ECO:0000259" key="8">
    <source>
        <dbReference type="Pfam" id="PF00324"/>
    </source>
</evidence>
<comment type="caution">
    <text evidence="9">The sequence shown here is derived from an EMBL/GenBank/DDBJ whole genome shotgun (WGS) entry which is preliminary data.</text>
</comment>
<evidence type="ECO:0000313" key="10">
    <source>
        <dbReference type="Proteomes" id="UP001054252"/>
    </source>
</evidence>
<accession>A0AAV5L556</accession>
<keyword evidence="5 6" id="KW-0472">Membrane</keyword>
<organism evidence="9 10">
    <name type="scientific">Rubroshorea leprosula</name>
    <dbReference type="NCBI Taxonomy" id="152421"/>
    <lineage>
        <taxon>Eukaryota</taxon>
        <taxon>Viridiplantae</taxon>
        <taxon>Streptophyta</taxon>
        <taxon>Embryophyta</taxon>
        <taxon>Tracheophyta</taxon>
        <taxon>Spermatophyta</taxon>
        <taxon>Magnoliopsida</taxon>
        <taxon>eudicotyledons</taxon>
        <taxon>Gunneridae</taxon>
        <taxon>Pentapetalae</taxon>
        <taxon>rosids</taxon>
        <taxon>malvids</taxon>
        <taxon>Malvales</taxon>
        <taxon>Dipterocarpaceae</taxon>
        <taxon>Rubroshorea</taxon>
    </lineage>
</organism>
<evidence type="ECO:0000256" key="3">
    <source>
        <dbReference type="ARBA" id="ARBA00022692"/>
    </source>
</evidence>
<dbReference type="Pfam" id="PF00324">
    <property type="entry name" value="AA_permease"/>
    <property type="match status" value="1"/>
</dbReference>
<dbReference type="EMBL" id="BPVZ01000094">
    <property type="protein sequence ID" value="GKV32079.1"/>
    <property type="molecule type" value="Genomic_DNA"/>
</dbReference>
<feature type="signal peptide" evidence="7">
    <location>
        <begin position="1"/>
        <end position="24"/>
    </location>
</feature>
<dbReference type="AlphaFoldDB" id="A0AAV5L556"/>
<protein>
    <recommendedName>
        <fullName evidence="8">Amino acid permease/ SLC12A domain-containing protein</fullName>
    </recommendedName>
</protein>
<evidence type="ECO:0000256" key="6">
    <source>
        <dbReference type="SAM" id="Phobius"/>
    </source>
</evidence>